<proteinExistence type="predicted"/>
<evidence type="ECO:0000313" key="1">
    <source>
        <dbReference type="EMBL" id="MEQ2274353.1"/>
    </source>
</evidence>
<reference evidence="1 2" key="1">
    <citation type="submission" date="2021-06" db="EMBL/GenBank/DDBJ databases">
        <authorList>
            <person name="Palmer J.M."/>
        </authorList>
    </citation>
    <scope>NUCLEOTIDE SEQUENCE [LARGE SCALE GENOMIC DNA]</scope>
    <source>
        <strain evidence="1 2">XR_2019</strain>
        <tissue evidence="1">Muscle</tissue>
    </source>
</reference>
<organism evidence="1 2">
    <name type="scientific">Xenotaenia resolanae</name>
    <dbReference type="NCBI Taxonomy" id="208358"/>
    <lineage>
        <taxon>Eukaryota</taxon>
        <taxon>Metazoa</taxon>
        <taxon>Chordata</taxon>
        <taxon>Craniata</taxon>
        <taxon>Vertebrata</taxon>
        <taxon>Euteleostomi</taxon>
        <taxon>Actinopterygii</taxon>
        <taxon>Neopterygii</taxon>
        <taxon>Teleostei</taxon>
        <taxon>Neoteleostei</taxon>
        <taxon>Acanthomorphata</taxon>
        <taxon>Ovalentaria</taxon>
        <taxon>Atherinomorphae</taxon>
        <taxon>Cyprinodontiformes</taxon>
        <taxon>Goodeidae</taxon>
        <taxon>Xenotaenia</taxon>
    </lineage>
</organism>
<accession>A0ABV0WXJ1</accession>
<protein>
    <submittedName>
        <fullName evidence="1">Uncharacterized protein</fullName>
    </submittedName>
</protein>
<dbReference type="Proteomes" id="UP001444071">
    <property type="component" value="Unassembled WGS sequence"/>
</dbReference>
<comment type="caution">
    <text evidence="1">The sequence shown here is derived from an EMBL/GenBank/DDBJ whole genome shotgun (WGS) entry which is preliminary data.</text>
</comment>
<name>A0ABV0WXJ1_9TELE</name>
<sequence length="120" mass="13565">MCICSNFLLLKCDWSGPGVPKSHPRATVLQLLDAALLQHTWKNMLNADEATEPCVSGVLEEGCISRLHDGSSQGLDDLLWFSWSVIDEQMEPKNTTLYPLYLSIFMNVSFQVNNLETRYL</sequence>
<gene>
    <name evidence="1" type="ORF">XENORESO_019146</name>
</gene>
<evidence type="ECO:0000313" key="2">
    <source>
        <dbReference type="Proteomes" id="UP001444071"/>
    </source>
</evidence>
<keyword evidence="2" id="KW-1185">Reference proteome</keyword>
<dbReference type="EMBL" id="JAHRIM010077018">
    <property type="protein sequence ID" value="MEQ2274353.1"/>
    <property type="molecule type" value="Genomic_DNA"/>
</dbReference>